<keyword evidence="4 5" id="KW-0413">Isomerase</keyword>
<feature type="domain" description="PPIase FKBP-type" evidence="7">
    <location>
        <begin position="312"/>
        <end position="400"/>
    </location>
</feature>
<dbReference type="GO" id="GO:0005730">
    <property type="term" value="C:nucleolus"/>
    <property type="evidence" value="ECO:0007669"/>
    <property type="project" value="TreeGrafter"/>
</dbReference>
<dbReference type="Gene3D" id="2.60.120.340">
    <property type="entry name" value="Nucleoplasmin core domain"/>
    <property type="match status" value="1"/>
</dbReference>
<dbReference type="EMBL" id="CABPRJ010000003">
    <property type="protein sequence ID" value="VVC24566.1"/>
    <property type="molecule type" value="Genomic_DNA"/>
</dbReference>
<dbReference type="Gene3D" id="3.10.50.40">
    <property type="match status" value="2"/>
</dbReference>
<gene>
    <name evidence="8" type="ORF">CINCED_3A006526</name>
</gene>
<name>A0A5E4M5B4_9HEMI</name>
<evidence type="ECO:0000256" key="4">
    <source>
        <dbReference type="ARBA" id="ARBA00023235"/>
    </source>
</evidence>
<dbReference type="PANTHER" id="PTHR43811:SF19">
    <property type="entry name" value="39 KDA FK506-BINDING NUCLEAR PROTEIN"/>
    <property type="match status" value="1"/>
</dbReference>
<evidence type="ECO:0000256" key="6">
    <source>
        <dbReference type="SAM" id="MobiDB-lite"/>
    </source>
</evidence>
<evidence type="ECO:0000256" key="5">
    <source>
        <dbReference type="PROSITE-ProRule" id="PRU00277"/>
    </source>
</evidence>
<proteinExistence type="predicted"/>
<evidence type="ECO:0000256" key="1">
    <source>
        <dbReference type="ARBA" id="ARBA00000971"/>
    </source>
</evidence>
<feature type="region of interest" description="Disordered" evidence="6">
    <location>
        <begin position="115"/>
        <end position="171"/>
    </location>
</feature>
<organism evidence="8 9">
    <name type="scientific">Cinara cedri</name>
    <dbReference type="NCBI Taxonomy" id="506608"/>
    <lineage>
        <taxon>Eukaryota</taxon>
        <taxon>Metazoa</taxon>
        <taxon>Ecdysozoa</taxon>
        <taxon>Arthropoda</taxon>
        <taxon>Hexapoda</taxon>
        <taxon>Insecta</taxon>
        <taxon>Pterygota</taxon>
        <taxon>Neoptera</taxon>
        <taxon>Paraneoptera</taxon>
        <taxon>Hemiptera</taxon>
        <taxon>Sternorrhyncha</taxon>
        <taxon>Aphidomorpha</taxon>
        <taxon>Aphidoidea</taxon>
        <taxon>Aphididae</taxon>
        <taxon>Lachninae</taxon>
        <taxon>Cinara</taxon>
    </lineage>
</organism>
<feature type="compositionally biased region" description="Acidic residues" evidence="6">
    <location>
        <begin position="145"/>
        <end position="167"/>
    </location>
</feature>
<reference evidence="8 9" key="1">
    <citation type="submission" date="2019-08" db="EMBL/GenBank/DDBJ databases">
        <authorList>
            <person name="Alioto T."/>
            <person name="Alioto T."/>
            <person name="Gomez Garrido J."/>
        </authorList>
    </citation>
    <scope>NUCLEOTIDE SEQUENCE [LARGE SCALE GENOMIC DNA]</scope>
</reference>
<feature type="region of interest" description="Disordered" evidence="6">
    <location>
        <begin position="206"/>
        <end position="243"/>
    </location>
</feature>
<dbReference type="Proteomes" id="UP000325440">
    <property type="component" value="Unassembled WGS sequence"/>
</dbReference>
<dbReference type="InterPro" id="IPR041232">
    <property type="entry name" value="NPL"/>
</dbReference>
<dbReference type="InterPro" id="IPR046357">
    <property type="entry name" value="PPIase_dom_sf"/>
</dbReference>
<evidence type="ECO:0000256" key="3">
    <source>
        <dbReference type="ARBA" id="ARBA00023110"/>
    </source>
</evidence>
<dbReference type="GO" id="GO:0000785">
    <property type="term" value="C:chromatin"/>
    <property type="evidence" value="ECO:0007669"/>
    <property type="project" value="TreeGrafter"/>
</dbReference>
<dbReference type="PANTHER" id="PTHR43811">
    <property type="entry name" value="FKBP-TYPE PEPTIDYL-PROLYL CIS-TRANS ISOMERASE FKPA"/>
    <property type="match status" value="1"/>
</dbReference>
<evidence type="ECO:0000259" key="7">
    <source>
        <dbReference type="PROSITE" id="PS50059"/>
    </source>
</evidence>
<feature type="compositionally biased region" description="Basic and acidic residues" evidence="6">
    <location>
        <begin position="219"/>
        <end position="239"/>
    </location>
</feature>
<sequence>MWSTILEPGKKYIAVVNYTFNLSMAVLDLKTVKKKKDVHTIFIETEDTPCSILCHLSETLKLVQVKLDLVFPPRTTIKLFTSGSAQIHMTGYLLYDEEEKLCPILESEIIEETTVTENKSKTENGNKRKAEENYPKITKSVKLNDDDEGSDEDFDVNSNEGSDEDSDNNIIIDGFRENQLGNLLDDKGEDSISGNDIVGIKNKSVLTKEEKSQMIPSKKFNENKQKQTKKDQTIPKDQDNTSLAQNTLNIKQALPTSSTEHRKKNDNELETLLPVLRTYTRKVKQNQQFIELSSGVKIQELQIGYGAIVEPGKIVKIYCTNQIKLFSKVLNIIEGGPEFSFVYQHDEVIKGLDIGIAGMKVGGKRRIVCPSKMSLGTKIMKLRFKPRNTLEFEVELLHVGNKQKKTLKGQKVPNSNKLLSNVSTESNSKKNIKRITTLTGLITYTQNVEQNQKLMVLSDGVKIQELLIGDGTVVKPGKNVNIYYTARIKSTGKVFDSMQDGPGLSFAYQRGEVIKGLDIGMAGMKVGGKRRILCPFKMSQGTKKIMKPIVKTRGTLDFEIDLLHVG</sequence>
<evidence type="ECO:0000313" key="9">
    <source>
        <dbReference type="Proteomes" id="UP000325440"/>
    </source>
</evidence>
<dbReference type="SUPFAM" id="SSF54534">
    <property type="entry name" value="FKBP-like"/>
    <property type="match status" value="2"/>
</dbReference>
<evidence type="ECO:0000313" key="8">
    <source>
        <dbReference type="EMBL" id="VVC24566.1"/>
    </source>
</evidence>
<keyword evidence="9" id="KW-1185">Reference proteome</keyword>
<dbReference type="Pfam" id="PF17800">
    <property type="entry name" value="NPL"/>
    <property type="match status" value="1"/>
</dbReference>
<keyword evidence="3 5" id="KW-0697">Rotamase</keyword>
<dbReference type="AlphaFoldDB" id="A0A5E4M5B4"/>
<accession>A0A5E4M5B4</accession>
<dbReference type="GO" id="GO:0003755">
    <property type="term" value="F:peptidyl-prolyl cis-trans isomerase activity"/>
    <property type="evidence" value="ECO:0007669"/>
    <property type="project" value="UniProtKB-KW"/>
</dbReference>
<feature type="compositionally biased region" description="Basic and acidic residues" evidence="6">
    <location>
        <begin position="118"/>
        <end position="134"/>
    </location>
</feature>
<comment type="catalytic activity">
    <reaction evidence="1 5">
        <text>[protein]-peptidylproline (omega=180) = [protein]-peptidylproline (omega=0)</text>
        <dbReference type="Rhea" id="RHEA:16237"/>
        <dbReference type="Rhea" id="RHEA-COMP:10747"/>
        <dbReference type="Rhea" id="RHEA-COMP:10748"/>
        <dbReference type="ChEBI" id="CHEBI:83833"/>
        <dbReference type="ChEBI" id="CHEBI:83834"/>
        <dbReference type="EC" id="5.2.1.8"/>
    </reaction>
</comment>
<evidence type="ECO:0000256" key="2">
    <source>
        <dbReference type="ARBA" id="ARBA00013194"/>
    </source>
</evidence>
<dbReference type="Pfam" id="PF00254">
    <property type="entry name" value="FKBP_C"/>
    <property type="match status" value="2"/>
</dbReference>
<feature type="domain" description="PPIase FKBP-type" evidence="7">
    <location>
        <begin position="477"/>
        <end position="566"/>
    </location>
</feature>
<dbReference type="OrthoDB" id="1902587at2759"/>
<dbReference type="InterPro" id="IPR001179">
    <property type="entry name" value="PPIase_FKBP_dom"/>
</dbReference>
<dbReference type="PROSITE" id="PS50059">
    <property type="entry name" value="FKBP_PPIASE"/>
    <property type="match status" value="2"/>
</dbReference>
<dbReference type="EC" id="5.2.1.8" evidence="2 5"/>
<protein>
    <recommendedName>
        <fullName evidence="2 5">peptidylprolyl isomerase</fullName>
        <ecNumber evidence="2 5">5.2.1.8</ecNumber>
    </recommendedName>
</protein>